<evidence type="ECO:0000256" key="1">
    <source>
        <dbReference type="ARBA" id="ARBA00023015"/>
    </source>
</evidence>
<evidence type="ECO:0000259" key="3">
    <source>
        <dbReference type="PROSITE" id="PS51077"/>
    </source>
</evidence>
<dbReference type="Gene3D" id="1.10.10.10">
    <property type="entry name" value="Winged helix-like DNA-binding domain superfamily/Winged helix DNA-binding domain"/>
    <property type="match status" value="1"/>
</dbReference>
<reference evidence="4 5" key="1">
    <citation type="submission" date="2024-09" db="EMBL/GenBank/DDBJ databases">
        <authorList>
            <person name="Sun Q."/>
            <person name="Mori K."/>
        </authorList>
    </citation>
    <scope>NUCLEOTIDE SEQUENCE [LARGE SCALE GENOMIC DNA]</scope>
    <source>
        <strain evidence="4 5">CCM 3426</strain>
    </source>
</reference>
<gene>
    <name evidence="4" type="ORF">ACFFV7_44130</name>
</gene>
<proteinExistence type="predicted"/>
<evidence type="ECO:0000313" key="4">
    <source>
        <dbReference type="EMBL" id="MFB9208234.1"/>
    </source>
</evidence>
<dbReference type="InterPro" id="IPR036388">
    <property type="entry name" value="WH-like_DNA-bd_sf"/>
</dbReference>
<keyword evidence="2" id="KW-0804">Transcription</keyword>
<dbReference type="Proteomes" id="UP001589647">
    <property type="component" value="Unassembled WGS sequence"/>
</dbReference>
<keyword evidence="5" id="KW-1185">Reference proteome</keyword>
<dbReference type="InterPro" id="IPR029016">
    <property type="entry name" value="GAF-like_dom_sf"/>
</dbReference>
<protein>
    <submittedName>
        <fullName evidence="4">IclR family transcriptional regulator</fullName>
    </submittedName>
</protein>
<feature type="domain" description="HTH iclR-type" evidence="3">
    <location>
        <begin position="27"/>
        <end position="87"/>
    </location>
</feature>
<keyword evidence="1" id="KW-0805">Transcription regulation</keyword>
<dbReference type="SUPFAM" id="SSF55781">
    <property type="entry name" value="GAF domain-like"/>
    <property type="match status" value="1"/>
</dbReference>
<dbReference type="SUPFAM" id="SSF46785">
    <property type="entry name" value="Winged helix' DNA-binding domain"/>
    <property type="match status" value="1"/>
</dbReference>
<accession>A0ABV5IUK3</accession>
<dbReference type="InterPro" id="IPR050707">
    <property type="entry name" value="HTH_MetabolicPath_Reg"/>
</dbReference>
<dbReference type="EMBL" id="JBHMEI010000067">
    <property type="protein sequence ID" value="MFB9208234.1"/>
    <property type="molecule type" value="Genomic_DNA"/>
</dbReference>
<dbReference type="PANTHER" id="PTHR30136">
    <property type="entry name" value="HELIX-TURN-HELIX TRANSCRIPTIONAL REGULATOR, ICLR FAMILY"/>
    <property type="match status" value="1"/>
</dbReference>
<organism evidence="4 5">
    <name type="scientific">Nonomuraea spiralis</name>
    <dbReference type="NCBI Taxonomy" id="46182"/>
    <lineage>
        <taxon>Bacteria</taxon>
        <taxon>Bacillati</taxon>
        <taxon>Actinomycetota</taxon>
        <taxon>Actinomycetes</taxon>
        <taxon>Streptosporangiales</taxon>
        <taxon>Streptosporangiaceae</taxon>
        <taxon>Nonomuraea</taxon>
    </lineage>
</organism>
<dbReference type="InterPro" id="IPR005471">
    <property type="entry name" value="Tscrpt_reg_IclR_N"/>
</dbReference>
<dbReference type="PROSITE" id="PS51077">
    <property type="entry name" value="HTH_ICLR"/>
    <property type="match status" value="1"/>
</dbReference>
<dbReference type="Pfam" id="PF09339">
    <property type="entry name" value="HTH_IclR"/>
    <property type="match status" value="1"/>
</dbReference>
<dbReference type="SMART" id="SM00346">
    <property type="entry name" value="HTH_ICLR"/>
    <property type="match status" value="1"/>
</dbReference>
<dbReference type="Gene3D" id="3.30.450.40">
    <property type="match status" value="1"/>
</dbReference>
<evidence type="ECO:0000313" key="5">
    <source>
        <dbReference type="Proteomes" id="UP001589647"/>
    </source>
</evidence>
<sequence>MVIGPEEAGGSTGGCGHAGGIEAVPGRGVLHGAFAVVEELARVEEAGLTQLALATGLPKATAHRLLVRLTDLGVVHREHGGRYRIGTRMFRWGQRWTPAQVLSTAAVQPLRRLAAAGCSATIAVRDGGDVIVVAGIGDPAVEEVFRIRPGVVLPAASAAEVVLSVGDPAALRPDPGWSLPEGHSRAEWARRIGDARERRLAFDFEAALPPLGCVAAPVRAPTGAVVAAAAVVVVGTERLPLLADAVRDTAACISANLARVPGAGRALSLLAEP</sequence>
<dbReference type="InterPro" id="IPR036390">
    <property type="entry name" value="WH_DNA-bd_sf"/>
</dbReference>
<name>A0ABV5IUK3_9ACTN</name>
<dbReference type="PANTHER" id="PTHR30136:SF24">
    <property type="entry name" value="HTH-TYPE TRANSCRIPTIONAL REPRESSOR ALLR"/>
    <property type="match status" value="1"/>
</dbReference>
<evidence type="ECO:0000256" key="2">
    <source>
        <dbReference type="ARBA" id="ARBA00023163"/>
    </source>
</evidence>
<comment type="caution">
    <text evidence="4">The sequence shown here is derived from an EMBL/GenBank/DDBJ whole genome shotgun (WGS) entry which is preliminary data.</text>
</comment>
<dbReference type="RefSeq" id="WP_189648393.1">
    <property type="nucleotide sequence ID" value="NZ_BMRC01000007.1"/>
</dbReference>